<name>A0AB34IXM6_PRYPA</name>
<proteinExistence type="predicted"/>
<keyword evidence="3" id="KW-1185">Reference proteome</keyword>
<dbReference type="EMBL" id="JBGBPQ010000016">
    <property type="protein sequence ID" value="KAL1508562.1"/>
    <property type="molecule type" value="Genomic_DNA"/>
</dbReference>
<dbReference type="Pfam" id="PF00856">
    <property type="entry name" value="SET"/>
    <property type="match status" value="1"/>
</dbReference>
<dbReference type="InterPro" id="IPR053010">
    <property type="entry name" value="SET_SmydA-8"/>
</dbReference>
<dbReference type="CDD" id="cd20071">
    <property type="entry name" value="SET_SMYD"/>
    <property type="match status" value="1"/>
</dbReference>
<dbReference type="Gene3D" id="1.25.40.10">
    <property type="entry name" value="Tetratricopeptide repeat domain"/>
    <property type="match status" value="1"/>
</dbReference>
<accession>A0AB34IXM6</accession>
<evidence type="ECO:0000313" key="3">
    <source>
        <dbReference type="Proteomes" id="UP001515480"/>
    </source>
</evidence>
<dbReference type="PANTHER" id="PTHR46455:SF1">
    <property type="entry name" value="SET AND MYND DOMAIN CONTAINING, ARTHROPOD-SPECIFIC, MEMBER 2"/>
    <property type="match status" value="1"/>
</dbReference>
<dbReference type="InterPro" id="IPR011990">
    <property type="entry name" value="TPR-like_helical_dom_sf"/>
</dbReference>
<evidence type="ECO:0000313" key="2">
    <source>
        <dbReference type="EMBL" id="KAL1508562.1"/>
    </source>
</evidence>
<dbReference type="PROSITE" id="PS50280">
    <property type="entry name" value="SET"/>
    <property type="match status" value="1"/>
</dbReference>
<dbReference type="Gene3D" id="2.170.270.10">
    <property type="entry name" value="SET domain"/>
    <property type="match status" value="1"/>
</dbReference>
<dbReference type="InterPro" id="IPR001214">
    <property type="entry name" value="SET_dom"/>
</dbReference>
<dbReference type="AlphaFoldDB" id="A0AB34IXM6"/>
<protein>
    <recommendedName>
        <fullName evidence="1">SET domain-containing protein</fullName>
    </recommendedName>
</protein>
<comment type="caution">
    <text evidence="2">The sequence shown here is derived from an EMBL/GenBank/DDBJ whole genome shotgun (WGS) entry which is preliminary data.</text>
</comment>
<gene>
    <name evidence="2" type="ORF">AB1Y20_004661</name>
</gene>
<dbReference type="SUPFAM" id="SSF82199">
    <property type="entry name" value="SET domain"/>
    <property type="match status" value="1"/>
</dbReference>
<dbReference type="Proteomes" id="UP001515480">
    <property type="component" value="Unassembled WGS sequence"/>
</dbReference>
<reference evidence="2 3" key="1">
    <citation type="journal article" date="2024" name="Science">
        <title>Giant polyketide synthase enzymes in the biosynthesis of giant marine polyether toxins.</title>
        <authorList>
            <person name="Fallon T.R."/>
            <person name="Shende V.V."/>
            <person name="Wierzbicki I.H."/>
            <person name="Pendleton A.L."/>
            <person name="Watervoot N.F."/>
            <person name="Auber R.P."/>
            <person name="Gonzalez D.J."/>
            <person name="Wisecaver J.H."/>
            <person name="Moore B.S."/>
        </authorList>
    </citation>
    <scope>NUCLEOTIDE SEQUENCE [LARGE SCALE GENOMIC DNA]</scope>
    <source>
        <strain evidence="2 3">12B1</strain>
    </source>
</reference>
<dbReference type="PANTHER" id="PTHR46455">
    <property type="entry name" value="SET AND MYND DOMAIN CONTAINING, ARTHROPOD-SPECIFIC, MEMBER 4, ISOFORM A"/>
    <property type="match status" value="1"/>
</dbReference>
<sequence>MLLTHTSGGRSYVATRAYAPRDEILSAPMTLHAPVWPCDPALLSPTERLVLASPPPPPPAPAAPHDEAAAALRACAASLLSYRALAVRAALRLAAEPLALVSLDDGWAHRPAAARAYLAATAARLGEALGEAAVEVRTPLLEHCLGAILINAFGEARREGGGEAERVGLCLAAAMVQHSCAPNCEAVVRDAAVSIVATQPISEGSELTISYIDASEPTYSRQRLLWTGKLFRCRCVRCDDPTDGERFGGCFRCEACGRGWQRWTARDGWACAACGGSASEAAVWRWDEARRAELAALEERAADEGPSEAVREEYDGLIGTMLEACHPNHKLLLDARLSKVVHATEAHPSTRAAAESKRLAAHAALTQAARVLPTFDWQKADLHFHLGAASFAIAAAETAADAKKEALDAAAKQLLLSVIQFEAVLGQEAPPTRAARDFAALAMRSLQTLLTQPAP</sequence>
<organism evidence="2 3">
    <name type="scientific">Prymnesium parvum</name>
    <name type="common">Toxic golden alga</name>
    <dbReference type="NCBI Taxonomy" id="97485"/>
    <lineage>
        <taxon>Eukaryota</taxon>
        <taxon>Haptista</taxon>
        <taxon>Haptophyta</taxon>
        <taxon>Prymnesiophyceae</taxon>
        <taxon>Prymnesiales</taxon>
        <taxon>Prymnesiaceae</taxon>
        <taxon>Prymnesium</taxon>
    </lineage>
</organism>
<feature type="domain" description="SET" evidence="1">
    <location>
        <begin position="1"/>
        <end position="212"/>
    </location>
</feature>
<dbReference type="InterPro" id="IPR046341">
    <property type="entry name" value="SET_dom_sf"/>
</dbReference>
<evidence type="ECO:0000259" key="1">
    <source>
        <dbReference type="PROSITE" id="PS50280"/>
    </source>
</evidence>